<reference evidence="1" key="1">
    <citation type="submission" date="2022-06" db="EMBL/GenBank/DDBJ databases">
        <title>The First Complete Genome of the Simian Malaria Parasite Plasmodium brasilianum.</title>
        <authorList>
            <person name="Bajic M."/>
            <person name="Ravishankar S."/>
        </authorList>
    </citation>
    <scope>NUCLEOTIDE SEQUENCE</scope>
    <source>
        <strain evidence="1">Bolivian I</strain>
    </source>
</reference>
<name>A0ACB9Y6D1_PLABR</name>
<sequence length="246" mass="28340">MVVLSPFIVRLLHILFLLNKLPISFCINCNDKHKCKNGCYVLDDNKYVCLCNENEKGIYCTEKWNVCDKDCNIMGMDSSCSIALWSCIPTEKRPFYKCECGAFFKGKNCEIENNPCSFPETNPCLNGTCIFIIKLNRIICKCNNGWTQKDKQNSSLLTWGNQQVEVPPPCDGNNKRTPHEMKALKQIRRGLSKYAVYHTPATYAIWWLIYIISVLILFLFCCNVCFNFLSNSLMSYFTGFNSKKKE</sequence>
<gene>
    <name evidence="1" type="ORF">MKS88_003741</name>
</gene>
<organism evidence="1 2">
    <name type="scientific">Plasmodium brasilianum</name>
    <dbReference type="NCBI Taxonomy" id="5824"/>
    <lineage>
        <taxon>Eukaryota</taxon>
        <taxon>Sar</taxon>
        <taxon>Alveolata</taxon>
        <taxon>Apicomplexa</taxon>
        <taxon>Aconoidasida</taxon>
        <taxon>Haemosporida</taxon>
        <taxon>Plasmodiidae</taxon>
        <taxon>Plasmodium</taxon>
        <taxon>Plasmodium (Plasmodium)</taxon>
    </lineage>
</organism>
<evidence type="ECO:0000313" key="1">
    <source>
        <dbReference type="EMBL" id="KAI4837271.1"/>
    </source>
</evidence>
<protein>
    <submittedName>
        <fullName evidence="1">EGF-like membrane protein</fullName>
    </submittedName>
</protein>
<accession>A0ACB9Y6D1</accession>
<dbReference type="Proteomes" id="UP001056978">
    <property type="component" value="Chromosome 11"/>
</dbReference>
<comment type="caution">
    <text evidence="1">The sequence shown here is derived from an EMBL/GenBank/DDBJ whole genome shotgun (WGS) entry which is preliminary data.</text>
</comment>
<proteinExistence type="predicted"/>
<evidence type="ECO:0000313" key="2">
    <source>
        <dbReference type="Proteomes" id="UP001056978"/>
    </source>
</evidence>
<dbReference type="EMBL" id="CM043779">
    <property type="protein sequence ID" value="KAI4837271.1"/>
    <property type="molecule type" value="Genomic_DNA"/>
</dbReference>
<keyword evidence="2" id="KW-1185">Reference proteome</keyword>